<comment type="catalytic activity">
    <reaction evidence="17">
        <text>7,8-dihydropteroate + L-glutamate + ATP = 7,8-dihydrofolate + ADP + phosphate + H(+)</text>
        <dbReference type="Rhea" id="RHEA:23584"/>
        <dbReference type="ChEBI" id="CHEBI:15378"/>
        <dbReference type="ChEBI" id="CHEBI:17839"/>
        <dbReference type="ChEBI" id="CHEBI:29985"/>
        <dbReference type="ChEBI" id="CHEBI:30616"/>
        <dbReference type="ChEBI" id="CHEBI:43474"/>
        <dbReference type="ChEBI" id="CHEBI:57451"/>
        <dbReference type="ChEBI" id="CHEBI:456216"/>
        <dbReference type="EC" id="6.3.2.12"/>
    </reaction>
</comment>
<dbReference type="HOGENOM" id="CLU_015869_1_2_9"/>
<evidence type="ECO:0000256" key="8">
    <source>
        <dbReference type="ARBA" id="ARBA00019357"/>
    </source>
</evidence>
<dbReference type="NCBIfam" id="TIGR01499">
    <property type="entry name" value="folC"/>
    <property type="match status" value="1"/>
</dbReference>
<dbReference type="GO" id="GO:0005524">
    <property type="term" value="F:ATP binding"/>
    <property type="evidence" value="ECO:0007669"/>
    <property type="project" value="UniProtKB-KW"/>
</dbReference>
<evidence type="ECO:0000256" key="2">
    <source>
        <dbReference type="ARBA" id="ARBA00004799"/>
    </source>
</evidence>
<evidence type="ECO:0000256" key="4">
    <source>
        <dbReference type="ARBA" id="ARBA00008276"/>
    </source>
</evidence>
<evidence type="ECO:0000256" key="5">
    <source>
        <dbReference type="ARBA" id="ARBA00011245"/>
    </source>
</evidence>
<comment type="pathway">
    <text evidence="2">Cofactor biosynthesis; tetrahydrofolate biosynthesis; 7,8-dihydrofolate from 2-amino-4-hydroxy-6-hydroxymethyl-7,8-dihydropteridine diphosphate and 4-aminobenzoate: step 2/2.</text>
</comment>
<dbReference type="InterPro" id="IPR001645">
    <property type="entry name" value="Folylpolyglutamate_synth"/>
</dbReference>
<dbReference type="PROSITE" id="PS01011">
    <property type="entry name" value="FOLYLPOLYGLU_SYNT_1"/>
    <property type="match status" value="1"/>
</dbReference>
<keyword evidence="11 18" id="KW-0547">Nucleotide-binding</keyword>
<comment type="similarity">
    <text evidence="4 18">Belongs to the folylpolyglutamate synthase family.</text>
</comment>
<evidence type="ECO:0000256" key="17">
    <source>
        <dbReference type="ARBA" id="ARBA00049161"/>
    </source>
</evidence>
<evidence type="ECO:0000256" key="10">
    <source>
        <dbReference type="ARBA" id="ARBA00022723"/>
    </source>
</evidence>
<comment type="pathway">
    <text evidence="3">Cofactor biosynthesis; tetrahydrofolylpolyglutamate biosynthesis.</text>
</comment>
<name>E4Q9J5_CALH1</name>
<evidence type="ECO:0000256" key="11">
    <source>
        <dbReference type="ARBA" id="ARBA00022741"/>
    </source>
</evidence>
<evidence type="ECO:0000313" key="22">
    <source>
        <dbReference type="Proteomes" id="UP000006890"/>
    </source>
</evidence>
<dbReference type="InterPro" id="IPR018109">
    <property type="entry name" value="Folylpolyglutamate_synth_CS"/>
</dbReference>
<dbReference type="GO" id="GO:0046872">
    <property type="term" value="F:metal ion binding"/>
    <property type="evidence" value="ECO:0007669"/>
    <property type="project" value="UniProtKB-KW"/>
</dbReference>
<keyword evidence="10" id="KW-0479">Metal-binding</keyword>
<protein>
    <recommendedName>
        <fullName evidence="8">Dihydrofolate synthase/folylpolyglutamate synthase</fullName>
        <ecNumber evidence="6">6.3.2.12</ecNumber>
        <ecNumber evidence="7">6.3.2.17</ecNumber>
    </recommendedName>
    <alternativeName>
        <fullName evidence="15">Tetrahydrofolylpolyglutamate synthase</fullName>
    </alternativeName>
</protein>
<sequence>MLKMPMTYEQALDFIHSTYKFGTKLGLQNITKLLEFMGNPQKGLKVIHIAGTNGKGSTCAFINQMLIEAGFGVGLYTSPFLESFNERIKLNNQPIDNQELASITEFVKEKIEEMLRQGFSHPTEFEVVTAIGFEFFKRKNVDFVVLEVGLGGRFDATNVVENPELCIITSIGFDHMDILGSTIEKIAFEKAGIIKQNSKVILALQRYKEVKEVISKVCKEQNAQLIEVERNYYVLKNTLDGIVFDCVTPKGIYKNLEIKLLGTHQIENALNCVYAYECLKEKYDIKIEALVRGLLNARWNGRFEVLIDTPLVVLDGAHNIDGMKVLVENCKIYLNGKKIVAVVGILKDKEYEKMISLIKSVVQRVIFTLVPSQKRAFSEKEALEISNKFGVEFIPDFRDAIKYALGLCDEDGAVIICGSLYLVGAARGFLKSMLSVL</sequence>
<dbReference type="Proteomes" id="UP000006890">
    <property type="component" value="Chromosome"/>
</dbReference>
<dbReference type="PIRSF" id="PIRSF001563">
    <property type="entry name" value="Folylpolyglu_synth"/>
    <property type="match status" value="1"/>
</dbReference>
<dbReference type="Pfam" id="PF02875">
    <property type="entry name" value="Mur_ligase_C"/>
    <property type="match status" value="1"/>
</dbReference>
<evidence type="ECO:0000256" key="7">
    <source>
        <dbReference type="ARBA" id="ARBA00013025"/>
    </source>
</evidence>
<dbReference type="FunFam" id="3.40.1190.10:FF:000004">
    <property type="entry name" value="Dihydrofolate synthase/folylpolyglutamate synthase"/>
    <property type="match status" value="1"/>
</dbReference>
<evidence type="ECO:0000259" key="20">
    <source>
        <dbReference type="Pfam" id="PF08245"/>
    </source>
</evidence>
<evidence type="ECO:0000256" key="15">
    <source>
        <dbReference type="ARBA" id="ARBA00030592"/>
    </source>
</evidence>
<dbReference type="STRING" id="632292.Calhy_1246"/>
<dbReference type="PANTHER" id="PTHR11136">
    <property type="entry name" value="FOLYLPOLYGLUTAMATE SYNTHASE-RELATED"/>
    <property type="match status" value="1"/>
</dbReference>
<gene>
    <name evidence="21" type="ordered locus">Calhy_1246</name>
</gene>
<evidence type="ECO:0000256" key="9">
    <source>
        <dbReference type="ARBA" id="ARBA00022598"/>
    </source>
</evidence>
<dbReference type="EC" id="6.3.2.12" evidence="6"/>
<organism evidence="21 22">
    <name type="scientific">Caldicellulosiruptor hydrothermalis (strain DSM 18901 / VKM B-2411 / 108)</name>
    <dbReference type="NCBI Taxonomy" id="632292"/>
    <lineage>
        <taxon>Bacteria</taxon>
        <taxon>Bacillati</taxon>
        <taxon>Bacillota</taxon>
        <taxon>Bacillota incertae sedis</taxon>
        <taxon>Caldicellulosiruptorales</taxon>
        <taxon>Caldicellulosiruptoraceae</taxon>
        <taxon>Caldicellulosiruptor</taxon>
    </lineage>
</organism>
<dbReference type="PANTHER" id="PTHR11136:SF0">
    <property type="entry name" value="DIHYDROFOLATE SYNTHETASE-RELATED"/>
    <property type="match status" value="1"/>
</dbReference>
<keyword evidence="12 18" id="KW-0067">ATP-binding</keyword>
<comment type="catalytic activity">
    <reaction evidence="16">
        <text>(6S)-5,6,7,8-tetrahydrofolyl-(gamma-L-Glu)(n) + L-glutamate + ATP = (6S)-5,6,7,8-tetrahydrofolyl-(gamma-L-Glu)(n+1) + ADP + phosphate + H(+)</text>
        <dbReference type="Rhea" id="RHEA:10580"/>
        <dbReference type="Rhea" id="RHEA-COMP:14738"/>
        <dbReference type="Rhea" id="RHEA-COMP:14740"/>
        <dbReference type="ChEBI" id="CHEBI:15378"/>
        <dbReference type="ChEBI" id="CHEBI:29985"/>
        <dbReference type="ChEBI" id="CHEBI:30616"/>
        <dbReference type="ChEBI" id="CHEBI:43474"/>
        <dbReference type="ChEBI" id="CHEBI:141005"/>
        <dbReference type="ChEBI" id="CHEBI:456216"/>
        <dbReference type="EC" id="6.3.2.17"/>
    </reaction>
</comment>
<comment type="cofactor">
    <cofactor evidence="1">
        <name>Mg(2+)</name>
        <dbReference type="ChEBI" id="CHEBI:18420"/>
    </cofactor>
</comment>
<evidence type="ECO:0000313" key="21">
    <source>
        <dbReference type="EMBL" id="ADQ06966.1"/>
    </source>
</evidence>
<evidence type="ECO:0000256" key="18">
    <source>
        <dbReference type="PIRNR" id="PIRNR001563"/>
    </source>
</evidence>
<dbReference type="EMBL" id="CP002219">
    <property type="protein sequence ID" value="ADQ06966.1"/>
    <property type="molecule type" value="Genomic_DNA"/>
</dbReference>
<dbReference type="SUPFAM" id="SSF53623">
    <property type="entry name" value="MurD-like peptide ligases, catalytic domain"/>
    <property type="match status" value="1"/>
</dbReference>
<feature type="domain" description="Mur ligase C-terminal" evidence="19">
    <location>
        <begin position="301"/>
        <end position="419"/>
    </location>
</feature>
<evidence type="ECO:0000256" key="12">
    <source>
        <dbReference type="ARBA" id="ARBA00022840"/>
    </source>
</evidence>
<comment type="subunit">
    <text evidence="5">Monomer.</text>
</comment>
<evidence type="ECO:0000259" key="19">
    <source>
        <dbReference type="Pfam" id="PF02875"/>
    </source>
</evidence>
<dbReference type="GO" id="GO:0004326">
    <property type="term" value="F:tetrahydrofolylpolyglutamate synthase activity"/>
    <property type="evidence" value="ECO:0007669"/>
    <property type="project" value="UniProtKB-EC"/>
</dbReference>
<dbReference type="eggNOG" id="COG0285">
    <property type="taxonomic scope" value="Bacteria"/>
</dbReference>
<dbReference type="AlphaFoldDB" id="E4Q9J5"/>
<evidence type="ECO:0000256" key="1">
    <source>
        <dbReference type="ARBA" id="ARBA00001946"/>
    </source>
</evidence>
<feature type="domain" description="Mur ligase central" evidence="20">
    <location>
        <begin position="49"/>
        <end position="275"/>
    </location>
</feature>
<evidence type="ECO:0000256" key="3">
    <source>
        <dbReference type="ARBA" id="ARBA00005150"/>
    </source>
</evidence>
<keyword evidence="9 18" id="KW-0436">Ligase</keyword>
<dbReference type="Gene3D" id="3.40.1190.10">
    <property type="entry name" value="Mur-like, catalytic domain"/>
    <property type="match status" value="1"/>
</dbReference>
<accession>E4Q9J5</accession>
<dbReference type="Pfam" id="PF08245">
    <property type="entry name" value="Mur_ligase_M"/>
    <property type="match status" value="1"/>
</dbReference>
<dbReference type="OrthoDB" id="9809356at2"/>
<dbReference type="InterPro" id="IPR013221">
    <property type="entry name" value="Mur_ligase_cen"/>
</dbReference>
<evidence type="ECO:0000256" key="14">
    <source>
        <dbReference type="ARBA" id="ARBA00022909"/>
    </source>
</evidence>
<reference evidence="21 22" key="2">
    <citation type="journal article" date="2011" name="J. Bacteriol.">
        <title>Complete genome sequences for the anaerobic, extremely thermophilic plant biomass-degrading bacteria Caldicellulosiruptor hydrothermalis, Caldicellulosiruptor kristjanssonii, Caldicellulosiruptor kronotskyensis, Caldicellulosiruptor owensenis, and Caldicellulosiruptor lactoaceticus.</title>
        <authorList>
            <person name="Blumer-Schuette S.E."/>
            <person name="Ozdemir I."/>
            <person name="Mistry D."/>
            <person name="Lucas S."/>
            <person name="Lapidus A."/>
            <person name="Cheng J.F."/>
            <person name="Goodwin L.A."/>
            <person name="Pitluck S."/>
            <person name="Land M.L."/>
            <person name="Hauser L.J."/>
            <person name="Woyke T."/>
            <person name="Mikhailova N."/>
            <person name="Pati A."/>
            <person name="Kyrpides N.C."/>
            <person name="Ivanova N."/>
            <person name="Detter J.C."/>
            <person name="Walston-Davenport K."/>
            <person name="Han S."/>
            <person name="Adams M.W."/>
            <person name="Kelly R.M."/>
        </authorList>
    </citation>
    <scope>NUCLEOTIDE SEQUENCE [LARGE SCALE GENOMIC DNA]</scope>
    <source>
        <strain evidence="22">DSM 18901 / VKM B-2411 / 108</strain>
    </source>
</reference>
<dbReference type="GO" id="GO:0008841">
    <property type="term" value="F:dihydrofolate synthase activity"/>
    <property type="evidence" value="ECO:0007669"/>
    <property type="project" value="UniProtKB-EC"/>
</dbReference>
<reference key="1">
    <citation type="submission" date="2010-09" db="EMBL/GenBank/DDBJ databases">
        <title>Complete sequence of Caldicellulosiruptor hydrothermalis 108.</title>
        <authorList>
            <consortium name="US DOE Joint Genome Institute"/>
            <person name="Lucas S."/>
            <person name="Copeland A."/>
            <person name="Lapidus A."/>
            <person name="Cheng J.-F."/>
            <person name="Bruce D."/>
            <person name="Goodwin L."/>
            <person name="Pitluck S."/>
            <person name="Davenport K."/>
            <person name="Detter J.C."/>
            <person name="Han C."/>
            <person name="Tapia R."/>
            <person name="Land M."/>
            <person name="Hauser L."/>
            <person name="Chang Y.-J."/>
            <person name="Jeffries C."/>
            <person name="Kyrpides N."/>
            <person name="Ivanova N."/>
            <person name="Mikhailova N."/>
            <person name="Blumer-Schuette S.E."/>
            <person name="Kelly R.M."/>
            <person name="Woyke T."/>
        </authorList>
    </citation>
    <scope>NUCLEOTIDE SEQUENCE</scope>
    <source>
        <strain>108</strain>
    </source>
</reference>
<keyword evidence="22" id="KW-1185">Reference proteome</keyword>
<dbReference type="GO" id="GO:0046656">
    <property type="term" value="P:folic acid biosynthetic process"/>
    <property type="evidence" value="ECO:0007669"/>
    <property type="project" value="UniProtKB-KW"/>
</dbReference>
<evidence type="ECO:0000256" key="16">
    <source>
        <dbReference type="ARBA" id="ARBA00047493"/>
    </source>
</evidence>
<dbReference type="InterPro" id="IPR004101">
    <property type="entry name" value="Mur_ligase_C"/>
</dbReference>
<dbReference type="KEGG" id="chd:Calhy_1246"/>
<evidence type="ECO:0000256" key="6">
    <source>
        <dbReference type="ARBA" id="ARBA00013023"/>
    </source>
</evidence>
<dbReference type="PROSITE" id="PS01012">
    <property type="entry name" value="FOLYLPOLYGLU_SYNT_2"/>
    <property type="match status" value="1"/>
</dbReference>
<dbReference type="Gene3D" id="3.90.190.20">
    <property type="entry name" value="Mur ligase, C-terminal domain"/>
    <property type="match status" value="1"/>
</dbReference>
<dbReference type="GO" id="GO:0005737">
    <property type="term" value="C:cytoplasm"/>
    <property type="evidence" value="ECO:0007669"/>
    <property type="project" value="TreeGrafter"/>
</dbReference>
<evidence type="ECO:0000256" key="13">
    <source>
        <dbReference type="ARBA" id="ARBA00022842"/>
    </source>
</evidence>
<dbReference type="SUPFAM" id="SSF53244">
    <property type="entry name" value="MurD-like peptide ligases, peptide-binding domain"/>
    <property type="match status" value="1"/>
</dbReference>
<keyword evidence="13" id="KW-0460">Magnesium</keyword>
<dbReference type="InterPro" id="IPR036615">
    <property type="entry name" value="Mur_ligase_C_dom_sf"/>
</dbReference>
<dbReference type="EC" id="6.3.2.17" evidence="7"/>
<keyword evidence="14" id="KW-0289">Folate biosynthesis</keyword>
<dbReference type="InterPro" id="IPR036565">
    <property type="entry name" value="Mur-like_cat_sf"/>
</dbReference>
<dbReference type="RefSeq" id="WP_013403143.1">
    <property type="nucleotide sequence ID" value="NC_014652.1"/>
</dbReference>
<proteinExistence type="inferred from homology"/>